<dbReference type="CDD" id="cd00063">
    <property type="entry name" value="FN3"/>
    <property type="match status" value="1"/>
</dbReference>
<dbReference type="SMART" id="SM00060">
    <property type="entry name" value="FN3"/>
    <property type="match status" value="3"/>
</dbReference>
<evidence type="ECO:0000313" key="3">
    <source>
        <dbReference type="Proteomes" id="UP000017820"/>
    </source>
</evidence>
<dbReference type="Gene3D" id="2.60.40.10">
    <property type="entry name" value="Immunoglobulins"/>
    <property type="match status" value="2"/>
</dbReference>
<gene>
    <name evidence="2" type="ORF">PL2TA16_03039</name>
</gene>
<dbReference type="EMBL" id="AUSV01000034">
    <property type="protein sequence ID" value="ESP93653.1"/>
    <property type="molecule type" value="Genomic_DNA"/>
</dbReference>
<feature type="domain" description="Fibronectin type-III" evidence="1">
    <location>
        <begin position="394"/>
        <end position="468"/>
    </location>
</feature>
<organism evidence="2 3">
    <name type="scientific">Pseudoalteromonas luteoviolacea (strain 2ta16)</name>
    <dbReference type="NCBI Taxonomy" id="1353533"/>
    <lineage>
        <taxon>Bacteria</taxon>
        <taxon>Pseudomonadati</taxon>
        <taxon>Pseudomonadota</taxon>
        <taxon>Gammaproteobacteria</taxon>
        <taxon>Alteromonadales</taxon>
        <taxon>Pseudoalteromonadaceae</taxon>
        <taxon>Pseudoalteromonas</taxon>
    </lineage>
</organism>
<feature type="domain" description="Fibronectin type-III" evidence="1">
    <location>
        <begin position="171"/>
        <end position="254"/>
    </location>
</feature>
<evidence type="ECO:0000313" key="2">
    <source>
        <dbReference type="EMBL" id="ESP93653.1"/>
    </source>
</evidence>
<accession>V4HV36</accession>
<evidence type="ECO:0000259" key="1">
    <source>
        <dbReference type="SMART" id="SM00060"/>
    </source>
</evidence>
<dbReference type="PATRIC" id="fig|1353533.3.peg.1991"/>
<dbReference type="InterPro" id="IPR013783">
    <property type="entry name" value="Ig-like_fold"/>
</dbReference>
<name>V4HV36_PSEL2</name>
<dbReference type="Proteomes" id="UP000017820">
    <property type="component" value="Unassembled WGS sequence"/>
</dbReference>
<dbReference type="InterPro" id="IPR003961">
    <property type="entry name" value="FN3_dom"/>
</dbReference>
<comment type="caution">
    <text evidence="2">The sequence shown here is derived from an EMBL/GenBank/DDBJ whole genome shotgun (WGS) entry which is preliminary data.</text>
</comment>
<dbReference type="GeneID" id="29920585"/>
<sequence>MKYKLNGLLLLVGGVLSPDLLAYCKKERYEDTGVNLWSEDCTLTPADVSTLNTYYAKGAQIPYKWTVARLPENTSEEQAGITYHYTHRPSTKYQLTIKHPDGDVQAHGAQENHNYGSLPTIKERTFTAATPGTYTFCLERTGKVGWESGASNTKFKDKTLSSYCQTTHVLGGGTGTLSTTKTYKGNVDVNWRTSGSTIDFEGATDIKIQKKLGSNAWVDAGSTDISNGSHTISLTSAGSYSIRLKGCRSDRGVESCSPYSTVSGTVQYLAPGMPSNISASGLINGILPTGNTRLSWSRVSAAANSVGFDVYYQLSGSDKKYTATTLDVSGLQDAQNYSYKVRACNIDGLCSGYNSAVSFKVELPPNSVSLGLQNKELLVPIKSSGITMFIPVVKSYPIYNGAAVVTDNSITLEWNNAGEGVTYQFVYIKDGVESSIVTVNGTTKVVALTQDGDYTFKVRACRTSCGAWQEVNIITKVEKPTKPKTPVILAPSTVFEPFKVTWPKVSSVAGYMLSINNTSIDFVCSEAKSECSWSSDESLPLGDHWFRLHAYNEKNGHTALSDMVAVKVTNKRDETYLLRKRLYWEEADQQENPAAGMYDRELAAFRYQTKLFERDTQTKQLVNSAINGKDTVSFTNLWGNAERTRADDVKAELEYMKGLPQFVNDEVVNLLWLDVIHDTAEADLILSNQYLDYARGANLAFSNAIDVERELANAESAVDSAFTRYRSLLAGSGSDYAQRLLAYSANRGKRSPRYWDGSLARPVYSEGEIREVKRRLANGELSTVPETLLFSGYKDVVMVYNVMAQKLDTFYQHTRSRMISGHLGEAYYAEYVHELNTLRSDVQVIDNTLKALFGDVITSGSDIDELPIAHGKFVSANTRLDNLLSWLKGETNLMGLPFGAFPVLHNHNEKSTFDYLSKGLVPDLVTRAETAYTTAHNSYDAFNHNLSTIATTYDDKFDQYNHQLKQLLGWELRSQNCIIDGERCFVENKPTEGSQLSWQQQNIDAASLNLDRAISQLRQRVGSCELTNGATGRITYDSPQNEILNEETCAAIAAQKSTEDGVPYTHIFQKGTIHLELESILAQKEGVHEVSSILLHYGEEHASIQQQLAKIRAEAERSRHKVSMFKAISSIGTSFLGGAQGYASAIEGVTNAVGEMVSHRANMRYIKKEGELLAQSARLSAEERVKINDTTLALLDAEQSRRIETLWLDMKTLELNVAQAELSLEHETERFIGTYRQAAWLISQMQQLQSSLSGRYGADPIHAKRLSKAMLEMENTFTHAQEWVFYTALAYNNKWNRSVTAEMIDNQSFSGTASTPRPKYTEREIQVMRAQHASDLSTAFYRLISDDHNENNQALVSSKSYYSMKRHGFGYGEQRNDVIDSTPGIDCAPCTSEEAFERRLAKSAIQVGGEPGGNSGNRTEALKIGFSTAKTFDAAFAAPQFIFNPLPPGFEWYNCPANGGNHLNKIQSISVNVITYSARFYGTLNYTLSMGGQSVRRTPHLGTYVFEKGLLRLQNEFEYLPIHGWDIGSNGKLKVDGNKIFGQAQASIDAERHEVKPLINSFNEQNIAATAWVLTLDLANSGITISDIYDIELEFNHTHTPRSFPTTCSDLLPSTFGTTEVMGRVMHSSLLGNASDEGIWIETNKGPYQVKSSEL</sequence>
<protein>
    <recommendedName>
        <fullName evidence="1">Fibronectin type-III domain-containing protein</fullName>
    </recommendedName>
</protein>
<dbReference type="InterPro" id="IPR036116">
    <property type="entry name" value="FN3_sf"/>
</dbReference>
<dbReference type="SUPFAM" id="SSF49265">
    <property type="entry name" value="Fibronectin type III"/>
    <property type="match status" value="2"/>
</dbReference>
<proteinExistence type="predicted"/>
<feature type="domain" description="Fibronectin type-III" evidence="1">
    <location>
        <begin position="271"/>
        <end position="350"/>
    </location>
</feature>
<reference evidence="2 3" key="1">
    <citation type="submission" date="2013-07" db="EMBL/GenBank/DDBJ databases">
        <title>Draft genome sequence of Pseudoalteromonas luteoviolacea 2ta16.</title>
        <authorList>
            <person name="Allen E.E."/>
            <person name="Azam F."/>
            <person name="Podell S."/>
        </authorList>
    </citation>
    <scope>NUCLEOTIDE SEQUENCE [LARGE SCALE GENOMIC DNA]</scope>
    <source>
        <strain evidence="2 3">2ta16</strain>
    </source>
</reference>
<dbReference type="RefSeq" id="WP_023398920.1">
    <property type="nucleotide sequence ID" value="NZ_AUSV01000034.1"/>
</dbReference>